<sequence>MSLMEHPILQKVEGLPVIIRKTCQCGLWPNEIFSSGMGSPRMPRKPPSPTTSMSQCPDCPPTPMDGCAVAITPDGHFTAVVMFPVNGRSRVRLSCSNHISW</sequence>
<reference evidence="3" key="1">
    <citation type="submission" date="2019-04" db="EMBL/GenBank/DDBJ databases">
        <title>Friends and foes A comparative genomics studyof 23 Aspergillus species from section Flavi.</title>
        <authorList>
            <consortium name="DOE Joint Genome Institute"/>
            <person name="Kjaerbolling I."/>
            <person name="Vesth T."/>
            <person name="Frisvad J.C."/>
            <person name="Nybo J.L."/>
            <person name="Theobald S."/>
            <person name="Kildgaard S."/>
            <person name="Isbrandt T."/>
            <person name="Kuo A."/>
            <person name="Sato A."/>
            <person name="Lyhne E.K."/>
            <person name="Kogle M.E."/>
            <person name="Wiebenga A."/>
            <person name="Kun R.S."/>
            <person name="Lubbers R.J."/>
            <person name="Makela M.R."/>
            <person name="Barry K."/>
            <person name="Chovatia M."/>
            <person name="Clum A."/>
            <person name="Daum C."/>
            <person name="Haridas S."/>
            <person name="He G."/>
            <person name="LaButti K."/>
            <person name="Lipzen A."/>
            <person name="Mondo S."/>
            <person name="Riley R."/>
            <person name="Salamov A."/>
            <person name="Simmons B.A."/>
            <person name="Magnuson J.K."/>
            <person name="Henrissat B."/>
            <person name="Mortensen U.H."/>
            <person name="Larsen T.O."/>
            <person name="Devries R.P."/>
            <person name="Grigoriev I.V."/>
            <person name="Machida M."/>
            <person name="Baker S.E."/>
            <person name="Andersen M.R."/>
        </authorList>
    </citation>
    <scope>NUCLEOTIDE SEQUENCE [LARGE SCALE GENOMIC DNA]</scope>
    <source>
        <strain evidence="3">CBS 130017</strain>
    </source>
</reference>
<evidence type="ECO:0000313" key="3">
    <source>
        <dbReference type="Proteomes" id="UP000325945"/>
    </source>
</evidence>
<keyword evidence="3" id="KW-1185">Reference proteome</keyword>
<dbReference type="AlphaFoldDB" id="A0A5N6XK41"/>
<organism evidence="2 3">
    <name type="scientific">Aspergillus sergii</name>
    <dbReference type="NCBI Taxonomy" id="1034303"/>
    <lineage>
        <taxon>Eukaryota</taxon>
        <taxon>Fungi</taxon>
        <taxon>Dikarya</taxon>
        <taxon>Ascomycota</taxon>
        <taxon>Pezizomycotina</taxon>
        <taxon>Eurotiomycetes</taxon>
        <taxon>Eurotiomycetidae</taxon>
        <taxon>Eurotiales</taxon>
        <taxon>Aspergillaceae</taxon>
        <taxon>Aspergillus</taxon>
        <taxon>Aspergillus subgen. Circumdati</taxon>
    </lineage>
</organism>
<protein>
    <submittedName>
        <fullName evidence="2">Uncharacterized protein</fullName>
    </submittedName>
</protein>
<evidence type="ECO:0000313" key="2">
    <source>
        <dbReference type="EMBL" id="KAE8332499.1"/>
    </source>
</evidence>
<name>A0A5N6XK41_9EURO</name>
<proteinExistence type="predicted"/>
<feature type="region of interest" description="Disordered" evidence="1">
    <location>
        <begin position="36"/>
        <end position="57"/>
    </location>
</feature>
<dbReference type="Proteomes" id="UP000325945">
    <property type="component" value="Unassembled WGS sequence"/>
</dbReference>
<gene>
    <name evidence="2" type="ORF">BDV39DRAFT_107545</name>
</gene>
<accession>A0A5N6XK41</accession>
<dbReference type="EMBL" id="ML741765">
    <property type="protein sequence ID" value="KAE8332499.1"/>
    <property type="molecule type" value="Genomic_DNA"/>
</dbReference>
<evidence type="ECO:0000256" key="1">
    <source>
        <dbReference type="SAM" id="MobiDB-lite"/>
    </source>
</evidence>